<dbReference type="STRING" id="1227455.C449_13397"/>
<keyword evidence="2" id="KW-1185">Reference proteome</keyword>
<protein>
    <submittedName>
        <fullName evidence="1">Uncharacterized protein</fullName>
    </submittedName>
</protein>
<dbReference type="PATRIC" id="fig|1227455.4.peg.2734"/>
<dbReference type="Proteomes" id="UP000011669">
    <property type="component" value="Unassembled WGS sequence"/>
</dbReference>
<evidence type="ECO:0000313" key="1">
    <source>
        <dbReference type="EMBL" id="EMA43557.1"/>
    </source>
</evidence>
<proteinExistence type="predicted"/>
<dbReference type="RefSeq" id="WP_006078538.1">
    <property type="nucleotide sequence ID" value="NZ_AOMD01000029.1"/>
</dbReference>
<comment type="caution">
    <text evidence="1">The sequence shown here is derived from an EMBL/GenBank/DDBJ whole genome shotgun (WGS) entry which is preliminary data.</text>
</comment>
<reference evidence="1 2" key="1">
    <citation type="journal article" date="2014" name="PLoS Genet.">
        <title>Phylogenetically driven sequencing of extremely halophilic archaea reveals strategies for static and dynamic osmo-response.</title>
        <authorList>
            <person name="Becker E.A."/>
            <person name="Seitzer P.M."/>
            <person name="Tritt A."/>
            <person name="Larsen D."/>
            <person name="Krusor M."/>
            <person name="Yao A.I."/>
            <person name="Wu D."/>
            <person name="Madern D."/>
            <person name="Eisen J.A."/>
            <person name="Darling A.E."/>
            <person name="Facciotti M.T."/>
        </authorList>
    </citation>
    <scope>NUCLEOTIDE SEQUENCE [LARGE SCALE GENOMIC DNA]</scope>
    <source>
        <strain evidence="1 2">DSM 5350</strain>
    </source>
</reference>
<evidence type="ECO:0000313" key="2">
    <source>
        <dbReference type="Proteomes" id="UP000011669"/>
    </source>
</evidence>
<sequence length="89" mass="9757">MEHEEATTHDSEEQTDELVIRVSGAALPDGEQERETILQDLGRQVGRILSENHGIHADSVTGDVGPQYTQIGDGCPVCGHSRVELRDYT</sequence>
<gene>
    <name evidence="1" type="ORF">C449_13397</name>
</gene>
<dbReference type="InParanoid" id="M0MCS4"/>
<dbReference type="EMBL" id="AOMD01000029">
    <property type="protein sequence ID" value="EMA43557.1"/>
    <property type="molecule type" value="Genomic_DNA"/>
</dbReference>
<dbReference type="AlphaFoldDB" id="M0MCS4"/>
<name>M0MCS4_9EURY</name>
<dbReference type="OrthoDB" id="213361at2157"/>
<organism evidence="1 2">
    <name type="scientific">Halococcus saccharolyticus DSM 5350</name>
    <dbReference type="NCBI Taxonomy" id="1227455"/>
    <lineage>
        <taxon>Archaea</taxon>
        <taxon>Methanobacteriati</taxon>
        <taxon>Methanobacteriota</taxon>
        <taxon>Stenosarchaea group</taxon>
        <taxon>Halobacteria</taxon>
        <taxon>Halobacteriales</taxon>
        <taxon>Halococcaceae</taxon>
        <taxon>Halococcus</taxon>
    </lineage>
</organism>
<accession>M0MCS4</accession>